<gene>
    <name evidence="1" type="ORF">IAB68_02080</name>
</gene>
<dbReference type="Proteomes" id="UP000824074">
    <property type="component" value="Unassembled WGS sequence"/>
</dbReference>
<evidence type="ECO:0000313" key="1">
    <source>
        <dbReference type="EMBL" id="HIU40074.1"/>
    </source>
</evidence>
<reference evidence="1" key="1">
    <citation type="submission" date="2020-10" db="EMBL/GenBank/DDBJ databases">
        <authorList>
            <person name="Gilroy R."/>
        </authorList>
    </citation>
    <scope>NUCLEOTIDE SEQUENCE</scope>
    <source>
        <strain evidence="1">CHK193-30670</strain>
    </source>
</reference>
<comment type="caution">
    <text evidence="1">The sequence shown here is derived from an EMBL/GenBank/DDBJ whole genome shotgun (WGS) entry which is preliminary data.</text>
</comment>
<proteinExistence type="predicted"/>
<keyword evidence="1" id="KW-0167">Capsid protein</keyword>
<name>A0A9D1LHL8_9FIRM</name>
<organism evidence="1 2">
    <name type="scientific">Candidatus Aphodocola excrementigallinarum</name>
    <dbReference type="NCBI Taxonomy" id="2840670"/>
    <lineage>
        <taxon>Bacteria</taxon>
        <taxon>Bacillati</taxon>
        <taxon>Bacillota</taxon>
        <taxon>Bacilli</taxon>
        <taxon>Candidatus Aphodocola</taxon>
    </lineage>
</organism>
<evidence type="ECO:0000313" key="2">
    <source>
        <dbReference type="Proteomes" id="UP000824074"/>
    </source>
</evidence>
<reference evidence="1" key="2">
    <citation type="journal article" date="2021" name="PeerJ">
        <title>Extensive microbial diversity within the chicken gut microbiome revealed by metagenomics and culture.</title>
        <authorList>
            <person name="Gilroy R."/>
            <person name="Ravi A."/>
            <person name="Getino M."/>
            <person name="Pursley I."/>
            <person name="Horton D.L."/>
            <person name="Alikhan N.F."/>
            <person name="Baker D."/>
            <person name="Gharbi K."/>
            <person name="Hall N."/>
            <person name="Watson M."/>
            <person name="Adriaenssens E.M."/>
            <person name="Foster-Nyarko E."/>
            <person name="Jarju S."/>
            <person name="Secka A."/>
            <person name="Antonio M."/>
            <person name="Oren A."/>
            <person name="Chaudhuri R.R."/>
            <person name="La Ragione R."/>
            <person name="Hildebrand F."/>
            <person name="Pallen M.J."/>
        </authorList>
    </citation>
    <scope>NUCLEOTIDE SEQUENCE</scope>
    <source>
        <strain evidence="1">CHK193-30670</strain>
    </source>
</reference>
<sequence length="68" mass="7948">MQNYENAPAMISTKDLDYLSDIYNWNFNASKVACHFKENVTDEEIKDLLKRVSEMHKEHCKAVLNILS</sequence>
<protein>
    <submittedName>
        <fullName evidence="1">Spore coat protein</fullName>
    </submittedName>
</protein>
<dbReference type="AlphaFoldDB" id="A0A9D1LHL8"/>
<dbReference type="EMBL" id="DVMT01000020">
    <property type="protein sequence ID" value="HIU40074.1"/>
    <property type="molecule type" value="Genomic_DNA"/>
</dbReference>
<keyword evidence="1" id="KW-0946">Virion</keyword>
<accession>A0A9D1LHL8</accession>